<organism evidence="1 2">
    <name type="scientific">Cylindrobasidium torrendii FP15055 ss-10</name>
    <dbReference type="NCBI Taxonomy" id="1314674"/>
    <lineage>
        <taxon>Eukaryota</taxon>
        <taxon>Fungi</taxon>
        <taxon>Dikarya</taxon>
        <taxon>Basidiomycota</taxon>
        <taxon>Agaricomycotina</taxon>
        <taxon>Agaricomycetes</taxon>
        <taxon>Agaricomycetidae</taxon>
        <taxon>Agaricales</taxon>
        <taxon>Marasmiineae</taxon>
        <taxon>Physalacriaceae</taxon>
        <taxon>Cylindrobasidium</taxon>
    </lineage>
</organism>
<dbReference type="OrthoDB" id="2973282at2759"/>
<dbReference type="InterPro" id="IPR036047">
    <property type="entry name" value="F-box-like_dom_sf"/>
</dbReference>
<evidence type="ECO:0000313" key="2">
    <source>
        <dbReference type="Proteomes" id="UP000054007"/>
    </source>
</evidence>
<dbReference type="SUPFAM" id="SSF81383">
    <property type="entry name" value="F-box domain"/>
    <property type="match status" value="1"/>
</dbReference>
<sequence length="101" mass="11003">MSPPPFYHAITPYRGLNGASPLVKDLPIELLSYIFILATHSSDIPNTILAITAGGVAVPARIAMVSKYWRAVAQSTPALWTSLCATVDTICRNEAQREMCR</sequence>
<name>A0A0D7BJD9_9AGAR</name>
<proteinExistence type="predicted"/>
<dbReference type="EMBL" id="KN880471">
    <property type="protein sequence ID" value="KIY70199.1"/>
    <property type="molecule type" value="Genomic_DNA"/>
</dbReference>
<gene>
    <name evidence="1" type="ORF">CYLTODRAFT_419927</name>
</gene>
<keyword evidence="2" id="KW-1185">Reference proteome</keyword>
<evidence type="ECO:0000313" key="1">
    <source>
        <dbReference type="EMBL" id="KIY70199.1"/>
    </source>
</evidence>
<dbReference type="Proteomes" id="UP000054007">
    <property type="component" value="Unassembled WGS sequence"/>
</dbReference>
<reference evidence="1 2" key="1">
    <citation type="journal article" date="2015" name="Fungal Genet. Biol.">
        <title>Evolution of novel wood decay mechanisms in Agaricales revealed by the genome sequences of Fistulina hepatica and Cylindrobasidium torrendii.</title>
        <authorList>
            <person name="Floudas D."/>
            <person name="Held B.W."/>
            <person name="Riley R."/>
            <person name="Nagy L.G."/>
            <person name="Koehler G."/>
            <person name="Ransdell A.S."/>
            <person name="Younus H."/>
            <person name="Chow J."/>
            <person name="Chiniquy J."/>
            <person name="Lipzen A."/>
            <person name="Tritt A."/>
            <person name="Sun H."/>
            <person name="Haridas S."/>
            <person name="LaButti K."/>
            <person name="Ohm R.A."/>
            <person name="Kues U."/>
            <person name="Blanchette R.A."/>
            <person name="Grigoriev I.V."/>
            <person name="Minto R.E."/>
            <person name="Hibbett D.S."/>
        </authorList>
    </citation>
    <scope>NUCLEOTIDE SEQUENCE [LARGE SCALE GENOMIC DNA]</scope>
    <source>
        <strain evidence="1 2">FP15055 ss-10</strain>
    </source>
</reference>
<dbReference type="AlphaFoldDB" id="A0A0D7BJD9"/>
<accession>A0A0D7BJD9</accession>
<protein>
    <submittedName>
        <fullName evidence="1">Uncharacterized protein</fullName>
    </submittedName>
</protein>